<evidence type="ECO:0000256" key="8">
    <source>
        <dbReference type="ARBA" id="ARBA00047936"/>
    </source>
</evidence>
<proteinExistence type="inferred from homology"/>
<dbReference type="InterPro" id="IPR003439">
    <property type="entry name" value="ABC_transporter-like_ATP-bd"/>
</dbReference>
<dbReference type="EC" id="7.3.2.6" evidence="6"/>
<evidence type="ECO:0000256" key="2">
    <source>
        <dbReference type="ARBA" id="ARBA00022741"/>
    </source>
</evidence>
<accession>A0AAQ4CN80</accession>
<sequence>MIEVNVKKKIQSFFLNANFSDEGIIAITGKNGSGKSTLLNIIAGVLKPDTGYVKLNGNDITNLAINERDVILVTPESYIPSFKVRKHLVWGAKLRKRKVSDYELKEIVKLLEIPQEDKRVASLSLGNREKVSLATAILAKPKLILVDEAFSNINERENFINTYVNLCKKYEIELIYVTQNIEDTKHSDHHYVMNNGSLHKVF</sequence>
<keyword evidence="2" id="KW-0547">Nucleotide-binding</keyword>
<dbReference type="InterPro" id="IPR027417">
    <property type="entry name" value="P-loop_NTPase"/>
</dbReference>
<dbReference type="InterPro" id="IPR003593">
    <property type="entry name" value="AAA+_ATPase"/>
</dbReference>
<comment type="similarity">
    <text evidence="4">Belongs to the ABC transporter superfamily. Sulfate/tungstate importer (TC 3.A.1.6) family.</text>
</comment>
<evidence type="ECO:0000313" key="11">
    <source>
        <dbReference type="Proteomes" id="UP001319921"/>
    </source>
</evidence>
<keyword evidence="1" id="KW-0813">Transport</keyword>
<dbReference type="SMART" id="SM00382">
    <property type="entry name" value="AAA"/>
    <property type="match status" value="1"/>
</dbReference>
<evidence type="ECO:0000256" key="3">
    <source>
        <dbReference type="ARBA" id="ARBA00022840"/>
    </source>
</evidence>
<name>A0AAQ4CN80_9CREN</name>
<dbReference type="AlphaFoldDB" id="A0AAQ4CN80"/>
<evidence type="ECO:0000256" key="4">
    <source>
        <dbReference type="ARBA" id="ARBA00038307"/>
    </source>
</evidence>
<dbReference type="GeneID" id="68865002"/>
<evidence type="ECO:0000259" key="9">
    <source>
        <dbReference type="PROSITE" id="PS50893"/>
    </source>
</evidence>
<dbReference type="Gene3D" id="3.40.50.300">
    <property type="entry name" value="P-loop containing nucleotide triphosphate hydrolases"/>
    <property type="match status" value="1"/>
</dbReference>
<dbReference type="GO" id="GO:1901238">
    <property type="term" value="F:ABC-type tungstate transporter activity"/>
    <property type="evidence" value="ECO:0007669"/>
    <property type="project" value="UniProtKB-EC"/>
</dbReference>
<protein>
    <recommendedName>
        <fullName evidence="7">Molybdate/tungstate import ATP-binding protein WtpC</fullName>
        <ecNumber evidence="6">7.3.2.6</ecNumber>
    </recommendedName>
</protein>
<dbReference type="EMBL" id="AP025226">
    <property type="protein sequence ID" value="BDB97261.1"/>
    <property type="molecule type" value="Genomic_DNA"/>
</dbReference>
<dbReference type="SUPFAM" id="SSF52540">
    <property type="entry name" value="P-loop containing nucleoside triphosphate hydrolases"/>
    <property type="match status" value="1"/>
</dbReference>
<dbReference type="GO" id="GO:0016887">
    <property type="term" value="F:ATP hydrolysis activity"/>
    <property type="evidence" value="ECO:0007669"/>
    <property type="project" value="InterPro"/>
</dbReference>
<keyword evidence="3 10" id="KW-0067">ATP-binding</keyword>
<dbReference type="InterPro" id="IPR050093">
    <property type="entry name" value="ABC_SmlMolc_Importer"/>
</dbReference>
<feature type="domain" description="ABC transporter" evidence="9">
    <location>
        <begin position="1"/>
        <end position="201"/>
    </location>
</feature>
<evidence type="ECO:0000256" key="7">
    <source>
        <dbReference type="ARBA" id="ARBA00041133"/>
    </source>
</evidence>
<comment type="catalytic activity">
    <reaction evidence="8">
        <text>tungstate(in) + ATP + H2O = tungstate(out) + ADP + phosphate + H(+)</text>
        <dbReference type="Rhea" id="RHEA:35027"/>
        <dbReference type="ChEBI" id="CHEBI:15377"/>
        <dbReference type="ChEBI" id="CHEBI:15378"/>
        <dbReference type="ChEBI" id="CHEBI:30616"/>
        <dbReference type="ChEBI" id="CHEBI:43474"/>
        <dbReference type="ChEBI" id="CHEBI:46502"/>
        <dbReference type="ChEBI" id="CHEBI:456216"/>
        <dbReference type="EC" id="7.3.2.6"/>
    </reaction>
</comment>
<organism evidence="10 11">
    <name type="scientific">Saccharolobus caldissimus</name>
    <dbReference type="NCBI Taxonomy" id="1702097"/>
    <lineage>
        <taxon>Archaea</taxon>
        <taxon>Thermoproteota</taxon>
        <taxon>Thermoprotei</taxon>
        <taxon>Sulfolobales</taxon>
        <taxon>Sulfolobaceae</taxon>
        <taxon>Saccharolobus</taxon>
    </lineage>
</organism>
<evidence type="ECO:0000256" key="5">
    <source>
        <dbReference type="ARBA" id="ARBA00038781"/>
    </source>
</evidence>
<dbReference type="PANTHER" id="PTHR42781:SF4">
    <property type="entry name" value="SPERMIDINE_PUTRESCINE IMPORT ATP-BINDING PROTEIN POTA"/>
    <property type="match status" value="1"/>
</dbReference>
<dbReference type="KEGG" id="scas:SACC_02780"/>
<evidence type="ECO:0000256" key="1">
    <source>
        <dbReference type="ARBA" id="ARBA00022448"/>
    </source>
</evidence>
<dbReference type="RefSeq" id="WP_229571277.1">
    <property type="nucleotide sequence ID" value="NZ_AP025226.1"/>
</dbReference>
<reference evidence="10 11" key="1">
    <citation type="journal article" date="2022" name="Microbiol. Resour. Announc.">
        <title>Complete Genome Sequence of the Hyperthermophilic and Acidophilic Archaeon Saccharolobus caldissimus Strain HS-3T.</title>
        <authorList>
            <person name="Sakai H.D."/>
            <person name="Kurosawa N."/>
        </authorList>
    </citation>
    <scope>NUCLEOTIDE SEQUENCE [LARGE SCALE GENOMIC DNA]</scope>
    <source>
        <strain evidence="10 11">JCM32116</strain>
    </source>
</reference>
<keyword evidence="11" id="KW-1185">Reference proteome</keyword>
<dbReference type="Proteomes" id="UP001319921">
    <property type="component" value="Chromosome"/>
</dbReference>
<evidence type="ECO:0000313" key="10">
    <source>
        <dbReference type="EMBL" id="BDB97261.1"/>
    </source>
</evidence>
<evidence type="ECO:0000256" key="6">
    <source>
        <dbReference type="ARBA" id="ARBA00039025"/>
    </source>
</evidence>
<comment type="subunit">
    <text evidence="5">The complex is composed of two ATP-binding proteins (WtpC), two transmembrane proteins (WtpB) and a solute-binding protein (WtpA).</text>
</comment>
<dbReference type="GO" id="GO:0005524">
    <property type="term" value="F:ATP binding"/>
    <property type="evidence" value="ECO:0007669"/>
    <property type="project" value="UniProtKB-KW"/>
</dbReference>
<dbReference type="PROSITE" id="PS50893">
    <property type="entry name" value="ABC_TRANSPORTER_2"/>
    <property type="match status" value="1"/>
</dbReference>
<dbReference type="Pfam" id="PF00005">
    <property type="entry name" value="ABC_tran"/>
    <property type="match status" value="1"/>
</dbReference>
<gene>
    <name evidence="10" type="ORF">SACC_02780</name>
</gene>
<dbReference type="PANTHER" id="PTHR42781">
    <property type="entry name" value="SPERMIDINE/PUTRESCINE IMPORT ATP-BINDING PROTEIN POTA"/>
    <property type="match status" value="1"/>
</dbReference>